<evidence type="ECO:0000313" key="6">
    <source>
        <dbReference type="EMBL" id="MBC8568486.1"/>
    </source>
</evidence>
<keyword evidence="4" id="KW-1133">Transmembrane helix</keyword>
<dbReference type="Pfam" id="PF03717">
    <property type="entry name" value="PBP_dimer"/>
    <property type="match status" value="1"/>
</dbReference>
<evidence type="ECO:0000256" key="1">
    <source>
        <dbReference type="ARBA" id="ARBA00004370"/>
    </source>
</evidence>
<dbReference type="InterPro" id="IPR036138">
    <property type="entry name" value="PBP_dimer_sf"/>
</dbReference>
<proteinExistence type="inferred from homology"/>
<dbReference type="EMBL" id="JACRTA010000002">
    <property type="protein sequence ID" value="MBC8568486.1"/>
    <property type="molecule type" value="Genomic_DNA"/>
</dbReference>
<dbReference type="AlphaFoldDB" id="A0A926I8U7"/>
<dbReference type="CDD" id="cd06577">
    <property type="entry name" value="PASTA_pknB"/>
    <property type="match status" value="1"/>
</dbReference>
<dbReference type="GO" id="GO:0071555">
    <property type="term" value="P:cell wall organization"/>
    <property type="evidence" value="ECO:0007669"/>
    <property type="project" value="TreeGrafter"/>
</dbReference>
<accession>A0A926I8U7</accession>
<dbReference type="RefSeq" id="WP_187525314.1">
    <property type="nucleotide sequence ID" value="NZ_JACRTA010000002.1"/>
</dbReference>
<evidence type="ECO:0000313" key="7">
    <source>
        <dbReference type="Proteomes" id="UP000610862"/>
    </source>
</evidence>
<organism evidence="6 7">
    <name type="scientific">Lentihominibacter hominis</name>
    <dbReference type="NCBI Taxonomy" id="2763645"/>
    <lineage>
        <taxon>Bacteria</taxon>
        <taxon>Bacillati</taxon>
        <taxon>Bacillota</taxon>
        <taxon>Clostridia</taxon>
        <taxon>Peptostreptococcales</taxon>
        <taxon>Anaerovoracaceae</taxon>
        <taxon>Lentihominibacter</taxon>
    </lineage>
</organism>
<sequence>MTTLNSSKKNLIIILIIVFICLLILCIRLGWIQIVKGSEYSEKAVEQQTRDTPIEAERGMIYDTNGNELAVSVTCYTIWARPTDVKSGETKEEKNANIEKVAKTLSQTLELDYEDVKEQVTKEQSIVKIKKGVDKDTADKIREAKLSGIEIAEDTKRSYPLGAFASHTLGTVTDDNSGLSGLELQYNTYLSGVSGRWINYTDTSGNRLSYGKEKYYQAEDGYSIVTTIDQVIQHYTEKAIAQVQEKTSSKRVMAIVMNPKNGEILAMAQTPEFDLNDPKTPLDKEEQKKLEKMSDSEKVAYWNKMWRNSLISDVYEPGSTFKLLTTAIALEEGITDLDATFTCTGSVVVAGQTIHCWRSENPHGTQNLKQAVGNSCNPVFVKLATDIGIDKFYNYMATFGITGTTGIDFPGEGTAILQSKETAGPVGLATIGFGQGVALTPIQLITAVSAFGNEGKLMEPRLVKELKDSDGNTVEKFDEKVVRQVVSKETADEICDIMQFVVDEGGGGTAAVEGYKVGAKTGTAEKVKEDGSGYSGDTYSSCIAMAPMDDPQIAVLVIADSPEGVRYGSVTAAPGVQQILSDSLRYLNISPDEESQKEADKEKVEVPDVVGQQISEAIGILAGDSLSYDTDEDAAAESNFIVTKQYPAAGTKVKKGSKIYLYK</sequence>
<evidence type="ECO:0000256" key="4">
    <source>
        <dbReference type="SAM" id="Phobius"/>
    </source>
</evidence>
<gene>
    <name evidence="6" type="ORF">H8692_06925</name>
</gene>
<dbReference type="InterPro" id="IPR050515">
    <property type="entry name" value="Beta-lactam/transpept"/>
</dbReference>
<comment type="subcellular location">
    <subcellularLocation>
        <location evidence="1">Membrane</location>
    </subcellularLocation>
</comment>
<evidence type="ECO:0000259" key="5">
    <source>
        <dbReference type="PROSITE" id="PS51178"/>
    </source>
</evidence>
<dbReference type="Gene3D" id="3.40.710.10">
    <property type="entry name" value="DD-peptidase/beta-lactamase superfamily"/>
    <property type="match status" value="1"/>
</dbReference>
<keyword evidence="7" id="KW-1185">Reference proteome</keyword>
<dbReference type="Pfam" id="PF00905">
    <property type="entry name" value="Transpeptidase"/>
    <property type="match status" value="1"/>
</dbReference>
<dbReference type="InterPro" id="IPR012338">
    <property type="entry name" value="Beta-lactam/transpept-like"/>
</dbReference>
<dbReference type="SUPFAM" id="SSF56601">
    <property type="entry name" value="beta-lactamase/transpeptidase-like"/>
    <property type="match status" value="1"/>
</dbReference>
<dbReference type="InterPro" id="IPR001460">
    <property type="entry name" value="PCN-bd_Tpept"/>
</dbReference>
<dbReference type="SUPFAM" id="SSF54184">
    <property type="entry name" value="Penicillin-binding protein 2x (pbp-2x), c-terminal domain"/>
    <property type="match status" value="1"/>
</dbReference>
<protein>
    <submittedName>
        <fullName evidence="6">PASTA domain-containing protein</fullName>
    </submittedName>
</protein>
<comment type="caution">
    <text evidence="6">The sequence shown here is derived from an EMBL/GenBank/DDBJ whole genome shotgun (WGS) entry which is preliminary data.</text>
</comment>
<dbReference type="SMART" id="SM00740">
    <property type="entry name" value="PASTA"/>
    <property type="match status" value="1"/>
</dbReference>
<dbReference type="PROSITE" id="PS51178">
    <property type="entry name" value="PASTA"/>
    <property type="match status" value="1"/>
</dbReference>
<dbReference type="InterPro" id="IPR005543">
    <property type="entry name" value="PASTA_dom"/>
</dbReference>
<name>A0A926I8U7_9FIRM</name>
<evidence type="ECO:0000256" key="2">
    <source>
        <dbReference type="ARBA" id="ARBA00007171"/>
    </source>
</evidence>
<dbReference type="Proteomes" id="UP000610862">
    <property type="component" value="Unassembled WGS sequence"/>
</dbReference>
<feature type="transmembrane region" description="Helical" evidence="4">
    <location>
        <begin position="12"/>
        <end position="31"/>
    </location>
</feature>
<dbReference type="InterPro" id="IPR005311">
    <property type="entry name" value="PBP_dimer"/>
</dbReference>
<dbReference type="GO" id="GO:0005886">
    <property type="term" value="C:plasma membrane"/>
    <property type="evidence" value="ECO:0007669"/>
    <property type="project" value="TreeGrafter"/>
</dbReference>
<dbReference type="SUPFAM" id="SSF56519">
    <property type="entry name" value="Penicillin binding protein dimerisation domain"/>
    <property type="match status" value="1"/>
</dbReference>
<reference evidence="6" key="1">
    <citation type="submission" date="2020-08" db="EMBL/GenBank/DDBJ databases">
        <title>Genome public.</title>
        <authorList>
            <person name="Liu C."/>
            <person name="Sun Q."/>
        </authorList>
    </citation>
    <scope>NUCLEOTIDE SEQUENCE</scope>
    <source>
        <strain evidence="6">NSJ-24</strain>
    </source>
</reference>
<dbReference type="GO" id="GO:0008658">
    <property type="term" value="F:penicillin binding"/>
    <property type="evidence" value="ECO:0007669"/>
    <property type="project" value="InterPro"/>
</dbReference>
<dbReference type="PANTHER" id="PTHR30627:SF1">
    <property type="entry name" value="PEPTIDOGLYCAN D,D-TRANSPEPTIDASE FTSI"/>
    <property type="match status" value="1"/>
</dbReference>
<dbReference type="PANTHER" id="PTHR30627">
    <property type="entry name" value="PEPTIDOGLYCAN D,D-TRANSPEPTIDASE"/>
    <property type="match status" value="1"/>
</dbReference>
<dbReference type="Gene3D" id="3.30.10.20">
    <property type="match status" value="1"/>
</dbReference>
<dbReference type="Pfam" id="PF03793">
    <property type="entry name" value="PASTA"/>
    <property type="match status" value="1"/>
</dbReference>
<comment type="similarity">
    <text evidence="2">Belongs to the transpeptidase family.</text>
</comment>
<feature type="domain" description="PASTA" evidence="5">
    <location>
        <begin position="600"/>
        <end position="663"/>
    </location>
</feature>
<dbReference type="Gene3D" id="3.90.1310.10">
    <property type="entry name" value="Penicillin-binding protein 2a (Domain 2)"/>
    <property type="match status" value="1"/>
</dbReference>
<evidence type="ECO:0000256" key="3">
    <source>
        <dbReference type="ARBA" id="ARBA00023136"/>
    </source>
</evidence>
<keyword evidence="3 4" id="KW-0472">Membrane</keyword>
<keyword evidence="4" id="KW-0812">Transmembrane</keyword>